<protein>
    <submittedName>
        <fullName evidence="1">Uncharacterized protein</fullName>
    </submittedName>
</protein>
<evidence type="ECO:0000313" key="2">
    <source>
        <dbReference type="Proteomes" id="UP000261704"/>
    </source>
</evidence>
<keyword evidence="2" id="KW-1185">Reference proteome</keyword>
<name>A0A347UFS0_9RHOB</name>
<gene>
    <name evidence="1" type="ORF">BAR1_06990</name>
</gene>
<dbReference type="AlphaFoldDB" id="A0A347UFS0"/>
<dbReference type="OrthoDB" id="9806213at2"/>
<dbReference type="KEGG" id="pamo:BAR1_06990"/>
<evidence type="ECO:0000313" key="1">
    <source>
        <dbReference type="EMBL" id="AXX97698.1"/>
    </source>
</evidence>
<sequence>MLTLKQFLWGDRMDLIGIENEAEFFPSGTLSDVLKEELQDITARWSGLDKAAHPIERLARVTAPTIEALRQARNASNADRRKELVRDAHHSFLSALG</sequence>
<dbReference type="Proteomes" id="UP000261704">
    <property type="component" value="Chromosome"/>
</dbReference>
<organism evidence="1 2">
    <name type="scientific">Profundibacter amoris</name>
    <dbReference type="NCBI Taxonomy" id="2171755"/>
    <lineage>
        <taxon>Bacteria</taxon>
        <taxon>Pseudomonadati</taxon>
        <taxon>Pseudomonadota</taxon>
        <taxon>Alphaproteobacteria</taxon>
        <taxon>Rhodobacterales</taxon>
        <taxon>Paracoccaceae</taxon>
        <taxon>Profundibacter</taxon>
    </lineage>
</organism>
<proteinExistence type="predicted"/>
<reference evidence="1 2" key="1">
    <citation type="submission" date="2018-09" db="EMBL/GenBank/DDBJ databases">
        <title>Profundibacter amoris BAR1 gen. nov., sp. nov., a new member of the Roseobacter clade isolated at Lokis Castle Vent Field on the Arctic Mid-Oceanic Ridge.</title>
        <authorList>
            <person name="Le Moine Bauer S."/>
            <person name="Sjoeberg A.G."/>
            <person name="L'Haridon S."/>
            <person name="Stokke R."/>
            <person name="Roalkvam I."/>
            <person name="Steen I.H."/>
            <person name="Dahle H."/>
        </authorList>
    </citation>
    <scope>NUCLEOTIDE SEQUENCE [LARGE SCALE GENOMIC DNA]</scope>
    <source>
        <strain evidence="1 2">BAR1</strain>
    </source>
</reference>
<dbReference type="EMBL" id="CP032125">
    <property type="protein sequence ID" value="AXX97698.1"/>
    <property type="molecule type" value="Genomic_DNA"/>
</dbReference>
<accession>A0A347UFS0</accession>